<reference evidence="2 3" key="1">
    <citation type="submission" date="2020-04" db="EMBL/GenBank/DDBJ databases">
        <title>Genome sequencing of novel species.</title>
        <authorList>
            <person name="Heo J."/>
            <person name="Kim S.-J."/>
            <person name="Kim J.-S."/>
            <person name="Hong S.-B."/>
            <person name="Kwon S.-W."/>
        </authorList>
    </citation>
    <scope>NUCLEOTIDE SEQUENCE [LARGE SCALE GENOMIC DNA]</scope>
    <source>
        <strain evidence="2 3">F39-2</strain>
    </source>
</reference>
<dbReference type="RefSeq" id="WP_169609240.1">
    <property type="nucleotide sequence ID" value="NZ_CP051682.1"/>
</dbReference>
<dbReference type="Pfam" id="PF12804">
    <property type="entry name" value="NTP_transf_3"/>
    <property type="match status" value="1"/>
</dbReference>
<dbReference type="InterPro" id="IPR029044">
    <property type="entry name" value="Nucleotide-diphossugar_trans"/>
</dbReference>
<dbReference type="CDD" id="cd04182">
    <property type="entry name" value="GT_2_like_f"/>
    <property type="match status" value="1"/>
</dbReference>
<feature type="domain" description="MobA-like NTP transferase" evidence="1">
    <location>
        <begin position="7"/>
        <end position="168"/>
    </location>
</feature>
<evidence type="ECO:0000313" key="3">
    <source>
        <dbReference type="Proteomes" id="UP000503278"/>
    </source>
</evidence>
<protein>
    <submittedName>
        <fullName evidence="2">Nucleotidyltransferase family protein</fullName>
    </submittedName>
</protein>
<dbReference type="AlphaFoldDB" id="A0A7L5E3Q0"/>
<keyword evidence="2" id="KW-0808">Transferase</keyword>
<dbReference type="EMBL" id="CP051682">
    <property type="protein sequence ID" value="QJD97238.1"/>
    <property type="molecule type" value="Genomic_DNA"/>
</dbReference>
<evidence type="ECO:0000259" key="1">
    <source>
        <dbReference type="Pfam" id="PF12804"/>
    </source>
</evidence>
<organism evidence="2 3">
    <name type="scientific">Mucilaginibacter robiniae</name>
    <dbReference type="NCBI Taxonomy" id="2728022"/>
    <lineage>
        <taxon>Bacteria</taxon>
        <taxon>Pseudomonadati</taxon>
        <taxon>Bacteroidota</taxon>
        <taxon>Sphingobacteriia</taxon>
        <taxon>Sphingobacteriales</taxon>
        <taxon>Sphingobacteriaceae</taxon>
        <taxon>Mucilaginibacter</taxon>
    </lineage>
</organism>
<dbReference type="PANTHER" id="PTHR43777">
    <property type="entry name" value="MOLYBDENUM COFACTOR CYTIDYLYLTRANSFERASE"/>
    <property type="match status" value="1"/>
</dbReference>
<sequence length="196" mass="21543">MSTTGIIILAAGASSRMGQPKQKLVYQQQTLLQRAVAAALASNGLPVIVVLGANYEAVQPDIAEQPVQIIHNADWEQGMASSIQSGLRYLQEKCNQIDSILLMLCDQPFVDSALLNQLINQQMVNEASIVACAYQNTLGAPVLFSKAYFPELLALQWQEGAKKLLMKYRDQVKAFPFPKGSVDVDTPDDYQDLLQD</sequence>
<dbReference type="Gene3D" id="3.90.550.10">
    <property type="entry name" value="Spore Coat Polysaccharide Biosynthesis Protein SpsA, Chain A"/>
    <property type="match status" value="1"/>
</dbReference>
<dbReference type="PANTHER" id="PTHR43777:SF1">
    <property type="entry name" value="MOLYBDENUM COFACTOR CYTIDYLYLTRANSFERASE"/>
    <property type="match status" value="1"/>
</dbReference>
<dbReference type="SUPFAM" id="SSF53448">
    <property type="entry name" value="Nucleotide-diphospho-sugar transferases"/>
    <property type="match status" value="1"/>
</dbReference>
<evidence type="ECO:0000313" key="2">
    <source>
        <dbReference type="EMBL" id="QJD97238.1"/>
    </source>
</evidence>
<dbReference type="KEGG" id="mrob:HH214_15860"/>
<proteinExistence type="predicted"/>
<name>A0A7L5E3Q0_9SPHI</name>
<dbReference type="GO" id="GO:0016779">
    <property type="term" value="F:nucleotidyltransferase activity"/>
    <property type="evidence" value="ECO:0007669"/>
    <property type="project" value="UniProtKB-ARBA"/>
</dbReference>
<dbReference type="Proteomes" id="UP000503278">
    <property type="component" value="Chromosome"/>
</dbReference>
<accession>A0A7L5E3Q0</accession>
<dbReference type="InterPro" id="IPR025877">
    <property type="entry name" value="MobA-like_NTP_Trfase"/>
</dbReference>
<gene>
    <name evidence="2" type="ORF">HH214_15860</name>
</gene>
<keyword evidence="3" id="KW-1185">Reference proteome</keyword>